<dbReference type="EMBL" id="CM007900">
    <property type="protein sequence ID" value="OTG09336.1"/>
    <property type="molecule type" value="Genomic_DNA"/>
</dbReference>
<evidence type="ECO:0000313" key="3">
    <source>
        <dbReference type="Proteomes" id="UP000215914"/>
    </source>
</evidence>
<keyword evidence="3" id="KW-1185">Reference proteome</keyword>
<organism evidence="2 3">
    <name type="scientific">Helianthus annuus</name>
    <name type="common">Common sunflower</name>
    <dbReference type="NCBI Taxonomy" id="4232"/>
    <lineage>
        <taxon>Eukaryota</taxon>
        <taxon>Viridiplantae</taxon>
        <taxon>Streptophyta</taxon>
        <taxon>Embryophyta</taxon>
        <taxon>Tracheophyta</taxon>
        <taxon>Spermatophyta</taxon>
        <taxon>Magnoliopsida</taxon>
        <taxon>eudicotyledons</taxon>
        <taxon>Gunneridae</taxon>
        <taxon>Pentapetalae</taxon>
        <taxon>asterids</taxon>
        <taxon>campanulids</taxon>
        <taxon>Asterales</taxon>
        <taxon>Asteraceae</taxon>
        <taxon>Asteroideae</taxon>
        <taxon>Heliantheae alliance</taxon>
        <taxon>Heliantheae</taxon>
        <taxon>Helianthus</taxon>
    </lineage>
</organism>
<protein>
    <submittedName>
        <fullName evidence="2">Uncharacterized protein</fullName>
    </submittedName>
</protein>
<dbReference type="Proteomes" id="UP000215914">
    <property type="component" value="Chromosome 11"/>
</dbReference>
<accession>A0A251TFH1</accession>
<keyword evidence="1" id="KW-0472">Membrane</keyword>
<gene>
    <name evidence="2" type="ORF">HannXRQ_Chr11g0351831</name>
</gene>
<evidence type="ECO:0000313" key="2">
    <source>
        <dbReference type="EMBL" id="OTG09336.1"/>
    </source>
</evidence>
<feature type="transmembrane region" description="Helical" evidence="1">
    <location>
        <begin position="6"/>
        <end position="25"/>
    </location>
</feature>
<proteinExistence type="predicted"/>
<dbReference type="InParanoid" id="A0A251TFH1"/>
<evidence type="ECO:0000256" key="1">
    <source>
        <dbReference type="SAM" id="Phobius"/>
    </source>
</evidence>
<reference evidence="3" key="1">
    <citation type="journal article" date="2017" name="Nature">
        <title>The sunflower genome provides insights into oil metabolism, flowering and Asterid evolution.</title>
        <authorList>
            <person name="Badouin H."/>
            <person name="Gouzy J."/>
            <person name="Grassa C.J."/>
            <person name="Murat F."/>
            <person name="Staton S.E."/>
            <person name="Cottret L."/>
            <person name="Lelandais-Briere C."/>
            <person name="Owens G.L."/>
            <person name="Carrere S."/>
            <person name="Mayjonade B."/>
            <person name="Legrand L."/>
            <person name="Gill N."/>
            <person name="Kane N.C."/>
            <person name="Bowers J.E."/>
            <person name="Hubner S."/>
            <person name="Bellec A."/>
            <person name="Berard A."/>
            <person name="Berges H."/>
            <person name="Blanchet N."/>
            <person name="Boniface M.C."/>
            <person name="Brunel D."/>
            <person name="Catrice O."/>
            <person name="Chaidir N."/>
            <person name="Claudel C."/>
            <person name="Donnadieu C."/>
            <person name="Faraut T."/>
            <person name="Fievet G."/>
            <person name="Helmstetter N."/>
            <person name="King M."/>
            <person name="Knapp S.J."/>
            <person name="Lai Z."/>
            <person name="Le Paslier M.C."/>
            <person name="Lippi Y."/>
            <person name="Lorenzon L."/>
            <person name="Mandel J.R."/>
            <person name="Marage G."/>
            <person name="Marchand G."/>
            <person name="Marquand E."/>
            <person name="Bret-Mestries E."/>
            <person name="Morien E."/>
            <person name="Nambeesan S."/>
            <person name="Nguyen T."/>
            <person name="Pegot-Espagnet P."/>
            <person name="Pouilly N."/>
            <person name="Raftis F."/>
            <person name="Sallet E."/>
            <person name="Schiex T."/>
            <person name="Thomas J."/>
            <person name="Vandecasteele C."/>
            <person name="Vares D."/>
            <person name="Vear F."/>
            <person name="Vautrin S."/>
            <person name="Crespi M."/>
            <person name="Mangin B."/>
            <person name="Burke J.M."/>
            <person name="Salse J."/>
            <person name="Munos S."/>
            <person name="Vincourt P."/>
            <person name="Rieseberg L.H."/>
            <person name="Langlade N.B."/>
        </authorList>
    </citation>
    <scope>NUCLEOTIDE SEQUENCE [LARGE SCALE GENOMIC DNA]</scope>
    <source>
        <strain evidence="3">cv. SF193</strain>
    </source>
</reference>
<keyword evidence="1" id="KW-0812">Transmembrane</keyword>
<dbReference type="AlphaFoldDB" id="A0A251TFH1"/>
<keyword evidence="1" id="KW-1133">Transmembrane helix</keyword>
<sequence>MIEDFVVMVCFCCFCYMILVFMVEFRMIEDFVVMFINCIYRFGDKFGKIGSRLCMKASFSWL</sequence>
<name>A0A251TFH1_HELAN</name>